<dbReference type="HAMAP" id="MF_00040">
    <property type="entry name" value="RRF"/>
    <property type="match status" value="1"/>
</dbReference>
<keyword evidence="6" id="KW-0648">Protein biosynthesis</keyword>
<dbReference type="InterPro" id="IPR023584">
    <property type="entry name" value="Ribosome_recyc_fac_dom"/>
</dbReference>
<proteinExistence type="inferred from homology"/>
<evidence type="ECO:0000256" key="5">
    <source>
        <dbReference type="ARBA" id="ARBA00022490"/>
    </source>
</evidence>
<feature type="compositionally biased region" description="Basic and acidic residues" evidence="8">
    <location>
        <begin position="14"/>
        <end position="30"/>
    </location>
</feature>
<comment type="function">
    <text evidence="1">Responsible for the release of ribosomes from messenger RNA at the termination of chloroplastic protein biosynthesis.</text>
</comment>
<evidence type="ECO:0000313" key="11">
    <source>
        <dbReference type="Proteomes" id="UP000612055"/>
    </source>
</evidence>
<name>A0A835XUE6_9CHLO</name>
<dbReference type="FunFam" id="1.10.132.20:FF:000001">
    <property type="entry name" value="Ribosome-recycling factor"/>
    <property type="match status" value="1"/>
</dbReference>
<evidence type="ECO:0000313" key="10">
    <source>
        <dbReference type="EMBL" id="KAG2489862.1"/>
    </source>
</evidence>
<dbReference type="SUPFAM" id="SSF55194">
    <property type="entry name" value="Ribosome recycling factor, RRF"/>
    <property type="match status" value="1"/>
</dbReference>
<dbReference type="NCBIfam" id="TIGR00496">
    <property type="entry name" value="frr"/>
    <property type="match status" value="1"/>
</dbReference>
<dbReference type="Gene3D" id="3.30.1360.40">
    <property type="match status" value="1"/>
</dbReference>
<dbReference type="InterPro" id="IPR036191">
    <property type="entry name" value="RRF_sf"/>
</dbReference>
<evidence type="ECO:0000259" key="9">
    <source>
        <dbReference type="Pfam" id="PF01765"/>
    </source>
</evidence>
<dbReference type="EMBL" id="JAEHOE010000068">
    <property type="protein sequence ID" value="KAG2489862.1"/>
    <property type="molecule type" value="Genomic_DNA"/>
</dbReference>
<accession>A0A835XUE6</accession>
<organism evidence="10 11">
    <name type="scientific">Edaphochlamys debaryana</name>
    <dbReference type="NCBI Taxonomy" id="47281"/>
    <lineage>
        <taxon>Eukaryota</taxon>
        <taxon>Viridiplantae</taxon>
        <taxon>Chlorophyta</taxon>
        <taxon>core chlorophytes</taxon>
        <taxon>Chlorophyceae</taxon>
        <taxon>CS clade</taxon>
        <taxon>Chlamydomonadales</taxon>
        <taxon>Chlamydomonadales incertae sedis</taxon>
        <taxon>Edaphochlamys</taxon>
    </lineage>
</organism>
<dbReference type="Gene3D" id="1.10.132.20">
    <property type="entry name" value="Ribosome-recycling factor"/>
    <property type="match status" value="1"/>
</dbReference>
<feature type="region of interest" description="Disordered" evidence="8">
    <location>
        <begin position="1"/>
        <end position="36"/>
    </location>
</feature>
<evidence type="ECO:0000256" key="7">
    <source>
        <dbReference type="ARBA" id="ARBA00032397"/>
    </source>
</evidence>
<comment type="similarity">
    <text evidence="3">Belongs to the RRF family.</text>
</comment>
<dbReference type="CDD" id="cd00520">
    <property type="entry name" value="RRF"/>
    <property type="match status" value="1"/>
</dbReference>
<dbReference type="GO" id="GO:0005739">
    <property type="term" value="C:mitochondrion"/>
    <property type="evidence" value="ECO:0007669"/>
    <property type="project" value="TreeGrafter"/>
</dbReference>
<dbReference type="FunFam" id="3.30.1360.40:FF:000001">
    <property type="entry name" value="Ribosome-recycling factor"/>
    <property type="match status" value="1"/>
</dbReference>
<evidence type="ECO:0000256" key="3">
    <source>
        <dbReference type="ARBA" id="ARBA00005912"/>
    </source>
</evidence>
<comment type="subcellular location">
    <subcellularLocation>
        <location evidence="2">Cytoplasm</location>
    </subcellularLocation>
</comment>
<dbReference type="Proteomes" id="UP000612055">
    <property type="component" value="Unassembled WGS sequence"/>
</dbReference>
<dbReference type="Pfam" id="PF01765">
    <property type="entry name" value="RRF"/>
    <property type="match status" value="1"/>
</dbReference>
<comment type="caution">
    <text evidence="10">The sequence shown here is derived from an EMBL/GenBank/DDBJ whole genome shotgun (WGS) entry which is preliminary data.</text>
</comment>
<evidence type="ECO:0000256" key="4">
    <source>
        <dbReference type="ARBA" id="ARBA00014063"/>
    </source>
</evidence>
<sequence length="222" mass="23987">MGVVTFAKGGKGKGGKEAAVEDKKGGKGDKGGAAGGVDVAKISAETKKDAEERMKKCINVVADGFNTIRTGRANPAILDKIVVEYFGSPTPLKQMGGISVPDASSLVITPFDKSSLRDIERAIQEADIGINPNNDGERIRLIIPPMTQERRKELSKTVSKMAEDGKVAVRNVRKDAMKKADKVELPKDDKKALEDDIQKLTDSYVKKVEDMAKAKTDEVMKL</sequence>
<keyword evidence="5" id="KW-0963">Cytoplasm</keyword>
<dbReference type="AlphaFoldDB" id="A0A835XUE6"/>
<keyword evidence="11" id="KW-1185">Reference proteome</keyword>
<evidence type="ECO:0000256" key="2">
    <source>
        <dbReference type="ARBA" id="ARBA00004496"/>
    </source>
</evidence>
<dbReference type="InterPro" id="IPR002661">
    <property type="entry name" value="Ribosome_recyc_fac"/>
</dbReference>
<dbReference type="PANTHER" id="PTHR20982:SF3">
    <property type="entry name" value="MITOCHONDRIAL RIBOSOME RECYCLING FACTOR PSEUDO 1"/>
    <property type="match status" value="1"/>
</dbReference>
<dbReference type="PANTHER" id="PTHR20982">
    <property type="entry name" value="RIBOSOME RECYCLING FACTOR"/>
    <property type="match status" value="1"/>
</dbReference>
<feature type="domain" description="Ribosome recycling factor" evidence="9">
    <location>
        <begin position="64"/>
        <end position="220"/>
    </location>
</feature>
<reference evidence="10" key="1">
    <citation type="journal article" date="2020" name="bioRxiv">
        <title>Comparative genomics of Chlamydomonas.</title>
        <authorList>
            <person name="Craig R.J."/>
            <person name="Hasan A.R."/>
            <person name="Ness R.W."/>
            <person name="Keightley P.D."/>
        </authorList>
    </citation>
    <scope>NUCLEOTIDE SEQUENCE</scope>
    <source>
        <strain evidence="10">CCAP 11/70</strain>
    </source>
</reference>
<gene>
    <name evidence="10" type="ORF">HYH03_011664</name>
</gene>
<evidence type="ECO:0000256" key="6">
    <source>
        <dbReference type="ARBA" id="ARBA00022917"/>
    </source>
</evidence>
<protein>
    <recommendedName>
        <fullName evidence="4">Ribosome-recycling factor, chloroplastic</fullName>
    </recommendedName>
    <alternativeName>
        <fullName evidence="7">Ribosome-releasing factor, chloroplastic</fullName>
    </alternativeName>
</protein>
<evidence type="ECO:0000256" key="8">
    <source>
        <dbReference type="SAM" id="MobiDB-lite"/>
    </source>
</evidence>
<dbReference type="GO" id="GO:0043023">
    <property type="term" value="F:ribosomal large subunit binding"/>
    <property type="evidence" value="ECO:0007669"/>
    <property type="project" value="TreeGrafter"/>
</dbReference>
<dbReference type="OrthoDB" id="407355at2759"/>
<evidence type="ECO:0000256" key="1">
    <source>
        <dbReference type="ARBA" id="ARBA00002952"/>
    </source>
</evidence>
<dbReference type="GO" id="GO:0006412">
    <property type="term" value="P:translation"/>
    <property type="evidence" value="ECO:0007669"/>
    <property type="project" value="UniProtKB-KW"/>
</dbReference>